<dbReference type="AlphaFoldDB" id="A0A6N2TLM1"/>
<dbReference type="EMBL" id="CACRSP010000006">
    <property type="protein sequence ID" value="VYT06754.1"/>
    <property type="molecule type" value="Genomic_DNA"/>
</dbReference>
<gene>
    <name evidence="1" type="ORF">BDLFYP24_02061</name>
</gene>
<accession>A0A6N2TLM1</accession>
<proteinExistence type="predicted"/>
<sequence length="103" mass="11922">MHDFPESTFWEIMFFICEMEGLMIGKSAMQDGKRPEYIPPNIWPPCTIRLRTFQGESCALHNPCVCHWFDRRCVPVPFLPEESLFGSLLAMVNECCCIGEVFL</sequence>
<protein>
    <submittedName>
        <fullName evidence="1">Uncharacterized protein</fullName>
    </submittedName>
</protein>
<organism evidence="1">
    <name type="scientific">Bifidobacterium dentium</name>
    <dbReference type="NCBI Taxonomy" id="1689"/>
    <lineage>
        <taxon>Bacteria</taxon>
        <taxon>Bacillati</taxon>
        <taxon>Actinomycetota</taxon>
        <taxon>Actinomycetes</taxon>
        <taxon>Bifidobacteriales</taxon>
        <taxon>Bifidobacteriaceae</taxon>
        <taxon>Bifidobacterium</taxon>
    </lineage>
</organism>
<name>A0A6N2TLM1_9BIFI</name>
<reference evidence="1" key="1">
    <citation type="submission" date="2019-11" db="EMBL/GenBank/DDBJ databases">
        <authorList>
            <person name="Feng L."/>
        </authorList>
    </citation>
    <scope>NUCLEOTIDE SEQUENCE</scope>
    <source>
        <strain evidence="1">BdentiumLFYP24</strain>
    </source>
</reference>
<evidence type="ECO:0000313" key="1">
    <source>
        <dbReference type="EMBL" id="VYT06754.1"/>
    </source>
</evidence>